<organism evidence="1 2">
    <name type="scientific">Pristionchus mayeri</name>
    <dbReference type="NCBI Taxonomy" id="1317129"/>
    <lineage>
        <taxon>Eukaryota</taxon>
        <taxon>Metazoa</taxon>
        <taxon>Ecdysozoa</taxon>
        <taxon>Nematoda</taxon>
        <taxon>Chromadorea</taxon>
        <taxon>Rhabditida</taxon>
        <taxon>Rhabditina</taxon>
        <taxon>Diplogasteromorpha</taxon>
        <taxon>Diplogasteroidea</taxon>
        <taxon>Neodiplogasteridae</taxon>
        <taxon>Pristionchus</taxon>
    </lineage>
</organism>
<dbReference type="EMBL" id="BTRK01000003">
    <property type="protein sequence ID" value="GMR42693.1"/>
    <property type="molecule type" value="Genomic_DNA"/>
</dbReference>
<name>A0AAN5C9C6_9BILA</name>
<accession>A0AAN5C9C6</accession>
<comment type="caution">
    <text evidence="1">The sequence shown here is derived from an EMBL/GenBank/DDBJ whole genome shotgun (WGS) entry which is preliminary data.</text>
</comment>
<reference evidence="2" key="1">
    <citation type="submission" date="2022-10" db="EMBL/GenBank/DDBJ databases">
        <title>Genome assembly of Pristionchus species.</title>
        <authorList>
            <person name="Yoshida K."/>
            <person name="Sommer R.J."/>
        </authorList>
    </citation>
    <scope>NUCLEOTIDE SEQUENCE [LARGE SCALE GENOMIC DNA]</scope>
    <source>
        <strain evidence="2">RS5460</strain>
    </source>
</reference>
<gene>
    <name evidence="1" type="ORF">PMAYCL1PPCAC_12888</name>
</gene>
<dbReference type="Proteomes" id="UP001328107">
    <property type="component" value="Unassembled WGS sequence"/>
</dbReference>
<sequence length="233" mass="26242">MSYNSPTGKQMTGEMIRLEQSDLRIPQSVGVIRHTAHQTENGTVFHIEVMVNGNVNLTATMNGRSLEGSHDVHNVIGFHGTRGNAIFLQDARNFVCKVMIVEKKRIVTRFSHIHPADVCSANFPPLPLMPIKVFNIMSGPYRAFRVGSQLRILGLEFNPKTNPGLIINNFGEGMDAKAHIHSVVHRDFIVLFFVGINYLCRRRGEKVVEVEFPQFNKLNVNVPVRSKGKGRWI</sequence>
<evidence type="ECO:0000313" key="1">
    <source>
        <dbReference type="EMBL" id="GMR42693.1"/>
    </source>
</evidence>
<dbReference type="AlphaFoldDB" id="A0AAN5C9C6"/>
<protein>
    <submittedName>
        <fullName evidence="1">Uncharacterized protein</fullName>
    </submittedName>
</protein>
<keyword evidence="2" id="KW-1185">Reference proteome</keyword>
<evidence type="ECO:0000313" key="2">
    <source>
        <dbReference type="Proteomes" id="UP001328107"/>
    </source>
</evidence>
<proteinExistence type="predicted"/>